<comment type="caution">
    <text evidence="9">The sequence shown here is derived from an EMBL/GenBank/DDBJ whole genome shotgun (WGS) entry which is preliminary data.</text>
</comment>
<dbReference type="Proteomes" id="UP001153328">
    <property type="component" value="Unassembled WGS sequence"/>
</dbReference>
<evidence type="ECO:0000256" key="7">
    <source>
        <dbReference type="ARBA" id="ARBA00023136"/>
    </source>
</evidence>
<keyword evidence="2" id="KW-1003">Cell membrane</keyword>
<dbReference type="PANTHER" id="PTHR30081">
    <property type="entry name" value="PROTEIN-EXPORT MEMBRANE PROTEIN SEC"/>
    <property type="match status" value="1"/>
</dbReference>
<gene>
    <name evidence="9" type="ORF">SBRY_120038</name>
</gene>
<keyword evidence="10" id="KW-1185">Reference proteome</keyword>
<keyword evidence="7" id="KW-0472">Membrane</keyword>
<feature type="domain" description="SecDF P1 head subdomain" evidence="8">
    <location>
        <begin position="174"/>
        <end position="284"/>
    </location>
</feature>
<evidence type="ECO:0000256" key="1">
    <source>
        <dbReference type="ARBA" id="ARBA00022448"/>
    </source>
</evidence>
<dbReference type="PANTHER" id="PTHR30081:SF1">
    <property type="entry name" value="PROTEIN TRANSLOCASE SUBUNIT SECD"/>
    <property type="match status" value="1"/>
</dbReference>
<evidence type="ECO:0000256" key="6">
    <source>
        <dbReference type="ARBA" id="ARBA00023010"/>
    </source>
</evidence>
<dbReference type="InterPro" id="IPR022813">
    <property type="entry name" value="SecD/SecF_arch_bac"/>
</dbReference>
<sequence length="294" mass="29996">MRTRAATTSHTGFMLPHRKASATVLTVVVLALGASVSGCSDSGDLAGSSPLDKHAAARTTTTYTASLADSGTPTAVDMQVTADRLRKRAAALGLKDTDVTVAGTVLTVVAPQSSAERLERVTATAVLEFRPVLDPAQAAKYGLGQQYDAMVCDKTTRATPSQPDRPTVGCDPSTGQKYLLAPTGLGGSDVESATAAFDSVSGSGWLVDLDFSPAGSATFTKVTGTLSQNTPPADQFAIVIDDHVMSAPAVNSAITGGKAQITGRYTKEQAQELAAAISSGALPVQLAADPATGR</sequence>
<keyword evidence="3" id="KW-0812">Transmembrane</keyword>
<dbReference type="Gene3D" id="3.30.70.3400">
    <property type="match status" value="1"/>
</dbReference>
<evidence type="ECO:0000256" key="4">
    <source>
        <dbReference type="ARBA" id="ARBA00022927"/>
    </source>
</evidence>
<keyword evidence="5" id="KW-1133">Transmembrane helix</keyword>
<proteinExistence type="predicted"/>
<evidence type="ECO:0000259" key="8">
    <source>
        <dbReference type="Pfam" id="PF22599"/>
    </source>
</evidence>
<dbReference type="GO" id="GO:0005886">
    <property type="term" value="C:plasma membrane"/>
    <property type="evidence" value="ECO:0007669"/>
    <property type="project" value="TreeGrafter"/>
</dbReference>
<dbReference type="GO" id="GO:0015031">
    <property type="term" value="P:protein transport"/>
    <property type="evidence" value="ECO:0007669"/>
    <property type="project" value="UniProtKB-KW"/>
</dbReference>
<evidence type="ECO:0000256" key="3">
    <source>
        <dbReference type="ARBA" id="ARBA00022692"/>
    </source>
</evidence>
<evidence type="ECO:0000313" key="9">
    <source>
        <dbReference type="EMBL" id="CAG7617567.1"/>
    </source>
</evidence>
<dbReference type="InterPro" id="IPR054384">
    <property type="entry name" value="SecDF_P1_head"/>
</dbReference>
<dbReference type="Gene3D" id="3.30.1360.200">
    <property type="match status" value="1"/>
</dbReference>
<keyword evidence="4" id="KW-0653">Protein transport</keyword>
<dbReference type="Pfam" id="PF22599">
    <property type="entry name" value="SecDF_P1_head"/>
    <property type="match status" value="1"/>
</dbReference>
<reference evidence="9" key="1">
    <citation type="submission" date="2021-06" db="EMBL/GenBank/DDBJ databases">
        <authorList>
            <person name="Arsene-Ploetze F."/>
        </authorList>
    </citation>
    <scope>NUCLEOTIDE SEQUENCE</scope>
    <source>
        <strain evidence="9">SBRY1</strain>
    </source>
</reference>
<organism evidence="9 10">
    <name type="scientific">Actinacidiphila bryophytorum</name>
    <dbReference type="NCBI Taxonomy" id="1436133"/>
    <lineage>
        <taxon>Bacteria</taxon>
        <taxon>Bacillati</taxon>
        <taxon>Actinomycetota</taxon>
        <taxon>Actinomycetes</taxon>
        <taxon>Kitasatosporales</taxon>
        <taxon>Streptomycetaceae</taxon>
        <taxon>Actinacidiphila</taxon>
    </lineage>
</organism>
<dbReference type="AlphaFoldDB" id="A0A9W4GXC5"/>
<evidence type="ECO:0000256" key="5">
    <source>
        <dbReference type="ARBA" id="ARBA00022989"/>
    </source>
</evidence>
<dbReference type="EMBL" id="CAJVAX010000004">
    <property type="protein sequence ID" value="CAG7617567.1"/>
    <property type="molecule type" value="Genomic_DNA"/>
</dbReference>
<name>A0A9W4GXC5_9ACTN</name>
<keyword evidence="6" id="KW-0811">Translocation</keyword>
<keyword evidence="1" id="KW-0813">Transport</keyword>
<evidence type="ECO:0000313" key="10">
    <source>
        <dbReference type="Proteomes" id="UP001153328"/>
    </source>
</evidence>
<evidence type="ECO:0000256" key="2">
    <source>
        <dbReference type="ARBA" id="ARBA00022475"/>
    </source>
</evidence>
<accession>A0A9W4GXC5</accession>
<protein>
    <submittedName>
        <fullName evidence="9">Protein-export membrane protein SecD (TC 3.A.5.1.1)</fullName>
    </submittedName>
</protein>